<dbReference type="Proteomes" id="UP000013085">
    <property type="component" value="Unassembled WGS sequence"/>
</dbReference>
<feature type="domain" description="HTH deoR-type" evidence="4">
    <location>
        <begin position="3"/>
        <end position="58"/>
    </location>
</feature>
<dbReference type="HOGENOM" id="CLU_060699_3_1_9"/>
<gene>
    <name evidence="5" type="ORF">HMPREF1090_01639</name>
</gene>
<dbReference type="InterPro" id="IPR050313">
    <property type="entry name" value="Carb_Metab_HTH_regulators"/>
</dbReference>
<organism evidence="5 6">
    <name type="scientific">[Clostridium] clostridioforme 90A8</name>
    <dbReference type="NCBI Taxonomy" id="999408"/>
    <lineage>
        <taxon>Bacteria</taxon>
        <taxon>Bacillati</taxon>
        <taxon>Bacillota</taxon>
        <taxon>Clostridia</taxon>
        <taxon>Lachnospirales</taxon>
        <taxon>Lachnospiraceae</taxon>
        <taxon>Enterocloster</taxon>
    </lineage>
</organism>
<name>A0A0E2HCP0_9FIRM</name>
<evidence type="ECO:0000256" key="3">
    <source>
        <dbReference type="ARBA" id="ARBA00023163"/>
    </source>
</evidence>
<dbReference type="SMART" id="SM00420">
    <property type="entry name" value="HTH_DEOR"/>
    <property type="match status" value="1"/>
</dbReference>
<evidence type="ECO:0000259" key="4">
    <source>
        <dbReference type="PROSITE" id="PS51000"/>
    </source>
</evidence>
<dbReference type="Gene3D" id="1.10.10.10">
    <property type="entry name" value="Winged helix-like DNA-binding domain superfamily/Winged helix DNA-binding domain"/>
    <property type="match status" value="1"/>
</dbReference>
<dbReference type="InterPro" id="IPR037171">
    <property type="entry name" value="NagB/RpiA_transferase-like"/>
</dbReference>
<dbReference type="Gene3D" id="3.40.50.1360">
    <property type="match status" value="1"/>
</dbReference>
<dbReference type="Pfam" id="PF08220">
    <property type="entry name" value="HTH_DeoR"/>
    <property type="match status" value="1"/>
</dbReference>
<dbReference type="EMBL" id="AGYR01000013">
    <property type="protein sequence ID" value="ENZ17689.1"/>
    <property type="molecule type" value="Genomic_DNA"/>
</dbReference>
<keyword evidence="1" id="KW-0805">Transcription regulation</keyword>
<dbReference type="InterPro" id="IPR036388">
    <property type="entry name" value="WH-like_DNA-bd_sf"/>
</dbReference>
<dbReference type="PATRIC" id="fig|999408.3.peg.1766"/>
<dbReference type="SUPFAM" id="SSF46785">
    <property type="entry name" value="Winged helix' DNA-binding domain"/>
    <property type="match status" value="1"/>
</dbReference>
<dbReference type="GO" id="GO:0003700">
    <property type="term" value="F:DNA-binding transcription factor activity"/>
    <property type="evidence" value="ECO:0007669"/>
    <property type="project" value="InterPro"/>
</dbReference>
<reference evidence="5 6" key="1">
    <citation type="submission" date="2013-01" db="EMBL/GenBank/DDBJ databases">
        <title>The Genome Sequence of Clostridium clostridioforme 90A8.</title>
        <authorList>
            <consortium name="The Broad Institute Genome Sequencing Platform"/>
            <person name="Earl A."/>
            <person name="Ward D."/>
            <person name="Feldgarden M."/>
            <person name="Gevers D."/>
            <person name="Courvalin P."/>
            <person name="Lambert T."/>
            <person name="Walker B."/>
            <person name="Young S.K."/>
            <person name="Zeng Q."/>
            <person name="Gargeya S."/>
            <person name="Fitzgerald M."/>
            <person name="Haas B."/>
            <person name="Abouelleil A."/>
            <person name="Alvarado L."/>
            <person name="Arachchi H.M."/>
            <person name="Berlin A.M."/>
            <person name="Chapman S.B."/>
            <person name="Dewar J."/>
            <person name="Goldberg J."/>
            <person name="Griggs A."/>
            <person name="Gujja S."/>
            <person name="Hansen M."/>
            <person name="Howarth C."/>
            <person name="Imamovic A."/>
            <person name="Larimer J."/>
            <person name="McCowan C."/>
            <person name="Murphy C."/>
            <person name="Neiman D."/>
            <person name="Pearson M."/>
            <person name="Priest M."/>
            <person name="Roberts A."/>
            <person name="Saif S."/>
            <person name="Shea T."/>
            <person name="Sisk P."/>
            <person name="Sykes S."/>
            <person name="Wortman J."/>
            <person name="Nusbaum C."/>
            <person name="Birren B."/>
        </authorList>
    </citation>
    <scope>NUCLEOTIDE SEQUENCE [LARGE SCALE GENOMIC DNA]</scope>
    <source>
        <strain evidence="5 6">90A8</strain>
    </source>
</reference>
<dbReference type="InterPro" id="IPR014036">
    <property type="entry name" value="DeoR-like_C"/>
</dbReference>
<dbReference type="Pfam" id="PF00455">
    <property type="entry name" value="DeoRC"/>
    <property type="match status" value="1"/>
</dbReference>
<sequence length="256" mass="28537">MNRTERLAEIKKVVEESGRIEVNDLSDMFHVSEVTIRKDLSLLEDRQCIRRIHGAALPKGEISDAEPIREDSLGMHIEYDRKKEEIGKIAASLVTDTGWVFIGQGTTCYYIARELAKMEEVNVLTNNLLAAQALARNKQANVIVTGGNLVHSHLYVAGEMFMRNLDKVYISKAFMGVGGADLSAGYTVNYSTELIVYQTIKAIADQLIIVLDSSKFNRTTFLSLGSLTFSDVIISDKGIPAFYREFYETNGVKVLT</sequence>
<dbReference type="InterPro" id="IPR036390">
    <property type="entry name" value="WH_DNA-bd_sf"/>
</dbReference>
<dbReference type="PROSITE" id="PS51000">
    <property type="entry name" value="HTH_DEOR_2"/>
    <property type="match status" value="1"/>
</dbReference>
<dbReference type="PANTHER" id="PTHR30363:SF44">
    <property type="entry name" value="AGA OPERON TRANSCRIPTIONAL REPRESSOR-RELATED"/>
    <property type="match status" value="1"/>
</dbReference>
<dbReference type="SMART" id="SM01134">
    <property type="entry name" value="DeoRC"/>
    <property type="match status" value="1"/>
</dbReference>
<comment type="caution">
    <text evidence="5">The sequence shown here is derived from an EMBL/GenBank/DDBJ whole genome shotgun (WGS) entry which is preliminary data.</text>
</comment>
<keyword evidence="3" id="KW-0804">Transcription</keyword>
<keyword evidence="2" id="KW-0238">DNA-binding</keyword>
<accession>A0A0E2HCP0</accession>
<protein>
    <recommendedName>
        <fullName evidence="4">HTH deoR-type domain-containing protein</fullName>
    </recommendedName>
</protein>
<evidence type="ECO:0000313" key="6">
    <source>
        <dbReference type="Proteomes" id="UP000013085"/>
    </source>
</evidence>
<dbReference type="GO" id="GO:0003677">
    <property type="term" value="F:DNA binding"/>
    <property type="evidence" value="ECO:0007669"/>
    <property type="project" value="UniProtKB-KW"/>
</dbReference>
<evidence type="ECO:0000256" key="2">
    <source>
        <dbReference type="ARBA" id="ARBA00023125"/>
    </source>
</evidence>
<evidence type="ECO:0000256" key="1">
    <source>
        <dbReference type="ARBA" id="ARBA00023015"/>
    </source>
</evidence>
<dbReference type="PROSITE" id="PS00894">
    <property type="entry name" value="HTH_DEOR_1"/>
    <property type="match status" value="1"/>
</dbReference>
<dbReference type="AlphaFoldDB" id="A0A0E2HCP0"/>
<dbReference type="PRINTS" id="PR00037">
    <property type="entry name" value="HTHLACR"/>
</dbReference>
<dbReference type="RefSeq" id="WP_002595495.1">
    <property type="nucleotide sequence ID" value="NZ_KB851018.1"/>
</dbReference>
<evidence type="ECO:0000313" key="5">
    <source>
        <dbReference type="EMBL" id="ENZ17689.1"/>
    </source>
</evidence>
<proteinExistence type="predicted"/>
<dbReference type="InterPro" id="IPR018356">
    <property type="entry name" value="Tscrpt_reg_HTH_DeoR_CS"/>
</dbReference>
<dbReference type="InterPro" id="IPR001034">
    <property type="entry name" value="DeoR_HTH"/>
</dbReference>
<dbReference type="SUPFAM" id="SSF100950">
    <property type="entry name" value="NagB/RpiA/CoA transferase-like"/>
    <property type="match status" value="1"/>
</dbReference>
<dbReference type="PANTHER" id="PTHR30363">
    <property type="entry name" value="HTH-TYPE TRANSCRIPTIONAL REGULATOR SRLR-RELATED"/>
    <property type="match status" value="1"/>
</dbReference>